<evidence type="ECO:0000256" key="4">
    <source>
        <dbReference type="ARBA" id="ARBA00022729"/>
    </source>
</evidence>
<name>A0A3T1DBV4_9BACL</name>
<evidence type="ECO:0000313" key="7">
    <source>
        <dbReference type="Proteomes" id="UP000289856"/>
    </source>
</evidence>
<dbReference type="GO" id="GO:0030288">
    <property type="term" value="C:outer membrane-bounded periplasmic space"/>
    <property type="evidence" value="ECO:0007669"/>
    <property type="project" value="TreeGrafter"/>
</dbReference>
<dbReference type="SUPFAM" id="SSF53807">
    <property type="entry name" value="Helical backbone' metal receptor"/>
    <property type="match status" value="1"/>
</dbReference>
<dbReference type="AlphaFoldDB" id="A0A3T1DBV4"/>
<dbReference type="InterPro" id="IPR002491">
    <property type="entry name" value="ABC_transptr_periplasmic_BD"/>
</dbReference>
<dbReference type="RefSeq" id="WP_408621734.1">
    <property type="nucleotide sequence ID" value="NZ_AP019400.1"/>
</dbReference>
<protein>
    <recommendedName>
        <fullName evidence="5">Fe/B12 periplasmic-binding domain-containing protein</fullName>
    </recommendedName>
</protein>
<dbReference type="Proteomes" id="UP000289856">
    <property type="component" value="Chromosome"/>
</dbReference>
<evidence type="ECO:0000256" key="3">
    <source>
        <dbReference type="ARBA" id="ARBA00022448"/>
    </source>
</evidence>
<keyword evidence="3" id="KW-0813">Transport</keyword>
<evidence type="ECO:0000259" key="5">
    <source>
        <dbReference type="PROSITE" id="PS50983"/>
    </source>
</evidence>
<dbReference type="KEGG" id="cohn:KCTCHS21_49890"/>
<accession>A0A3T1DBV4</accession>
<proteinExistence type="inferred from homology"/>
<keyword evidence="7" id="KW-1185">Reference proteome</keyword>
<evidence type="ECO:0000256" key="1">
    <source>
        <dbReference type="ARBA" id="ARBA00004196"/>
    </source>
</evidence>
<gene>
    <name evidence="6" type="ORF">KCTCHS21_49890</name>
</gene>
<dbReference type="EMBL" id="AP019400">
    <property type="protein sequence ID" value="BBI35590.1"/>
    <property type="molecule type" value="Genomic_DNA"/>
</dbReference>
<keyword evidence="4" id="KW-0732">Signal</keyword>
<dbReference type="InterPro" id="IPR051313">
    <property type="entry name" value="Bact_iron-sidero_bind"/>
</dbReference>
<dbReference type="PANTHER" id="PTHR30532">
    <property type="entry name" value="IRON III DICITRATE-BINDING PERIPLASMIC PROTEIN"/>
    <property type="match status" value="1"/>
</dbReference>
<comment type="subcellular location">
    <subcellularLocation>
        <location evidence="1">Cell envelope</location>
    </subcellularLocation>
</comment>
<feature type="domain" description="Fe/B12 periplasmic-binding" evidence="5">
    <location>
        <begin position="1"/>
        <end position="95"/>
    </location>
</feature>
<dbReference type="GO" id="GO:1901678">
    <property type="term" value="P:iron coordination entity transport"/>
    <property type="evidence" value="ECO:0007669"/>
    <property type="project" value="UniProtKB-ARBA"/>
</dbReference>
<evidence type="ECO:0000313" key="6">
    <source>
        <dbReference type="EMBL" id="BBI35590.1"/>
    </source>
</evidence>
<dbReference type="Gene3D" id="3.40.50.1980">
    <property type="entry name" value="Nitrogenase molybdenum iron protein domain"/>
    <property type="match status" value="1"/>
</dbReference>
<evidence type="ECO:0000256" key="2">
    <source>
        <dbReference type="ARBA" id="ARBA00008814"/>
    </source>
</evidence>
<dbReference type="Pfam" id="PF01497">
    <property type="entry name" value="Peripla_BP_2"/>
    <property type="match status" value="1"/>
</dbReference>
<sequence length="95" mass="10558">MKAPPIIQKEAIDSGTGWAKLSLELLPEYAGDYIFISGWTGDAKPEVVFDGPIWDNLPAVKNNHVFRNDGRGFVYSDPISLEAQFKFVVDSLTKN</sequence>
<reference evidence="6 7" key="1">
    <citation type="submission" date="2019-01" db="EMBL/GenBank/DDBJ databases">
        <title>Complete genome sequence of Cohnella hallensis HS21 isolated from Korean fir (Abies koreana) rhizospheric soil.</title>
        <authorList>
            <person name="Jiang L."/>
            <person name="Kang S.W."/>
            <person name="Kim S."/>
            <person name="Jung J."/>
            <person name="Kim C.Y."/>
            <person name="Kim D.H."/>
            <person name="Kim S.W."/>
            <person name="Lee J."/>
        </authorList>
    </citation>
    <scope>NUCLEOTIDE SEQUENCE [LARGE SCALE GENOMIC DNA]</scope>
    <source>
        <strain evidence="6 7">HS21</strain>
    </source>
</reference>
<dbReference type="PROSITE" id="PS50983">
    <property type="entry name" value="FE_B12_PBP"/>
    <property type="match status" value="1"/>
</dbReference>
<comment type="similarity">
    <text evidence="2">Belongs to the bacterial solute-binding protein 8 family.</text>
</comment>
<organism evidence="6 7">
    <name type="scientific">Cohnella abietis</name>
    <dbReference type="NCBI Taxonomy" id="2507935"/>
    <lineage>
        <taxon>Bacteria</taxon>
        <taxon>Bacillati</taxon>
        <taxon>Bacillota</taxon>
        <taxon>Bacilli</taxon>
        <taxon>Bacillales</taxon>
        <taxon>Paenibacillaceae</taxon>
        <taxon>Cohnella</taxon>
    </lineage>
</organism>
<dbReference type="PANTHER" id="PTHR30532:SF26">
    <property type="entry name" value="IRON(3+)-HYDROXAMATE-BINDING PROTEIN FHUD"/>
    <property type="match status" value="1"/>
</dbReference>